<evidence type="ECO:0000256" key="4">
    <source>
        <dbReference type="ARBA" id="ARBA00022787"/>
    </source>
</evidence>
<dbReference type="GO" id="GO:0045039">
    <property type="term" value="P:protein insertion into mitochondrial inner membrane"/>
    <property type="evidence" value="ECO:0007669"/>
    <property type="project" value="TreeGrafter"/>
</dbReference>
<keyword evidence="2" id="KW-0812">Transmembrane</keyword>
<keyword evidence="3" id="KW-0677">Repeat</keyword>
<evidence type="ECO:0000256" key="3">
    <source>
        <dbReference type="ARBA" id="ARBA00022737"/>
    </source>
</evidence>
<dbReference type="WBParaSite" id="Pan_g6373.t1">
    <property type="protein sequence ID" value="Pan_g6373.t1"/>
    <property type="gene ID" value="Pan_g6373"/>
</dbReference>
<organism evidence="12 13">
    <name type="scientific">Panagrellus redivivus</name>
    <name type="common">Microworm</name>
    <dbReference type="NCBI Taxonomy" id="6233"/>
    <lineage>
        <taxon>Eukaryota</taxon>
        <taxon>Metazoa</taxon>
        <taxon>Ecdysozoa</taxon>
        <taxon>Nematoda</taxon>
        <taxon>Chromadorea</taxon>
        <taxon>Rhabditida</taxon>
        <taxon>Tylenchina</taxon>
        <taxon>Panagrolaimomorpha</taxon>
        <taxon>Panagrolaimoidea</taxon>
        <taxon>Panagrolaimidae</taxon>
        <taxon>Panagrellus</taxon>
    </lineage>
</organism>
<comment type="similarity">
    <text evidence="9">Belongs to the Tom70 family.</text>
</comment>
<keyword evidence="8" id="KW-0472">Membrane</keyword>
<evidence type="ECO:0000313" key="12">
    <source>
        <dbReference type="Proteomes" id="UP000492821"/>
    </source>
</evidence>
<dbReference type="GO" id="GO:0030943">
    <property type="term" value="F:mitochondrion targeting sequence binding"/>
    <property type="evidence" value="ECO:0007669"/>
    <property type="project" value="TreeGrafter"/>
</dbReference>
<dbReference type="InterPro" id="IPR019734">
    <property type="entry name" value="TPR_rpt"/>
</dbReference>
<evidence type="ECO:0000256" key="6">
    <source>
        <dbReference type="ARBA" id="ARBA00022989"/>
    </source>
</evidence>
<keyword evidence="4" id="KW-1000">Mitochondrion outer membrane</keyword>
<evidence type="ECO:0000256" key="9">
    <source>
        <dbReference type="ARBA" id="ARBA00038030"/>
    </source>
</evidence>
<dbReference type="InterPro" id="IPR011990">
    <property type="entry name" value="TPR-like_helical_dom_sf"/>
</dbReference>
<dbReference type="PANTHER" id="PTHR46208">
    <property type="entry name" value="MITOCHONDRIAL IMPORT RECEPTOR SUBUNIT TOM70"/>
    <property type="match status" value="1"/>
</dbReference>
<dbReference type="Gene3D" id="1.25.40.10">
    <property type="entry name" value="Tetratricopeptide repeat domain"/>
    <property type="match status" value="2"/>
</dbReference>
<dbReference type="GO" id="GO:0005741">
    <property type="term" value="C:mitochondrial outer membrane"/>
    <property type="evidence" value="ECO:0007669"/>
    <property type="project" value="UniProtKB-SubCell"/>
</dbReference>
<feature type="region of interest" description="Disordered" evidence="11">
    <location>
        <begin position="36"/>
        <end position="55"/>
    </location>
</feature>
<keyword evidence="7" id="KW-0496">Mitochondrion</keyword>
<dbReference type="Pfam" id="PF13181">
    <property type="entry name" value="TPR_8"/>
    <property type="match status" value="1"/>
</dbReference>
<dbReference type="PANTHER" id="PTHR46208:SF1">
    <property type="entry name" value="MITOCHONDRIAL IMPORT RECEPTOR SUBUNIT TOM70"/>
    <property type="match status" value="1"/>
</dbReference>
<reference evidence="12" key="1">
    <citation type="journal article" date="2013" name="Genetics">
        <title>The draft genome and transcriptome of Panagrellus redivivus are shaped by the harsh demands of a free-living lifestyle.</title>
        <authorList>
            <person name="Srinivasan J."/>
            <person name="Dillman A.R."/>
            <person name="Macchietto M.G."/>
            <person name="Heikkinen L."/>
            <person name="Lakso M."/>
            <person name="Fracchia K.M."/>
            <person name="Antoshechkin I."/>
            <person name="Mortazavi A."/>
            <person name="Wong G."/>
            <person name="Sternberg P.W."/>
        </authorList>
    </citation>
    <scope>NUCLEOTIDE SEQUENCE [LARGE SCALE GENOMIC DNA]</scope>
    <source>
        <strain evidence="12">MT8872</strain>
    </source>
</reference>
<evidence type="ECO:0000256" key="2">
    <source>
        <dbReference type="ARBA" id="ARBA00022692"/>
    </source>
</evidence>
<reference evidence="13" key="2">
    <citation type="submission" date="2020-10" db="UniProtKB">
        <authorList>
            <consortium name="WormBaseParasite"/>
        </authorList>
    </citation>
    <scope>IDENTIFICATION</scope>
</reference>
<dbReference type="SUPFAM" id="SSF48452">
    <property type="entry name" value="TPR-like"/>
    <property type="match status" value="2"/>
</dbReference>
<evidence type="ECO:0000256" key="7">
    <source>
        <dbReference type="ARBA" id="ARBA00023128"/>
    </source>
</evidence>
<dbReference type="GO" id="GO:0008320">
    <property type="term" value="F:protein transmembrane transporter activity"/>
    <property type="evidence" value="ECO:0007669"/>
    <property type="project" value="TreeGrafter"/>
</dbReference>
<evidence type="ECO:0000256" key="5">
    <source>
        <dbReference type="ARBA" id="ARBA00022803"/>
    </source>
</evidence>
<evidence type="ECO:0000313" key="13">
    <source>
        <dbReference type="WBParaSite" id="Pan_g6373.t1"/>
    </source>
</evidence>
<accession>A0A7E5A0I6</accession>
<comment type="subcellular location">
    <subcellularLocation>
        <location evidence="1">Mitochondrion outer membrane</location>
        <topology evidence="1">Single-pass membrane protein</topology>
    </subcellularLocation>
</comment>
<dbReference type="PROSITE" id="PS50005">
    <property type="entry name" value="TPR"/>
    <property type="match status" value="1"/>
</dbReference>
<keyword evidence="5 10" id="KW-0802">TPR repeat</keyword>
<keyword evidence="6" id="KW-1133">Transmembrane helix</keyword>
<keyword evidence="12" id="KW-1185">Reference proteome</keyword>
<evidence type="ECO:0000256" key="11">
    <source>
        <dbReference type="SAM" id="MobiDB-lite"/>
    </source>
</evidence>
<dbReference type="GO" id="GO:0030150">
    <property type="term" value="P:protein import into mitochondrial matrix"/>
    <property type="evidence" value="ECO:0007669"/>
    <property type="project" value="TreeGrafter"/>
</dbReference>
<protein>
    <submittedName>
        <fullName evidence="13">Mitochondrial import receptor subunit TOM70</fullName>
    </submittedName>
</protein>
<dbReference type="SMART" id="SM00028">
    <property type="entry name" value="TPR"/>
    <property type="match status" value="5"/>
</dbReference>
<evidence type="ECO:0000256" key="8">
    <source>
        <dbReference type="ARBA" id="ARBA00023136"/>
    </source>
</evidence>
<feature type="repeat" description="TPR" evidence="10">
    <location>
        <begin position="53"/>
        <end position="86"/>
    </location>
</feature>
<evidence type="ECO:0000256" key="1">
    <source>
        <dbReference type="ARBA" id="ARBA00004572"/>
    </source>
</evidence>
<proteinExistence type="inferred from homology"/>
<sequence>MPEGTKLSPLVKGAAIVGGTALVGTAAYFAYKHFSDGSSSGSGSKNSVPKSPAERLKEAGNELFKKKKYDEALENFRQAANLCDEKETTLKSVCNQNAAACLEKLELYPECILACTTAIEINPRYTKAIVRRAQVHAKLNEDEEAMRDFTLITLIEPGSKVLDKYLPELEHIHKRLCEKEMQEITQQRLSGIDFPIPETAVLEWLKYSVVADPIVNAVATHVPSEEETGIKKIYTLIKLRKYDDVASATIALYEEAEGAEKLPAAVLAARFFTFHNNLKKVNDWVAKFWEDYEALPIEEKEQYLPYAISVYNIQAASARTLEESEVFVIKAEDMCPTNTDPRFGFAANAILHRQLGRANQALDVVLAKNPEHPYARFYRTHFEFTQACEDQHMGRIHNHILEMERLLNNHSRAPIFTYTVLSNIHANSNNYPLAIEILDKGLQVYPDLSEFIMLKTLTRAKSAPQANNLEHMTSVFIELCKRDPNNFEAQATYAKICAGNKDYDKAFECFERAIQLARQPQELQLALSEYILSRANREAQYLLDTLLAENVDATSS</sequence>
<name>A0A7E5A0I6_PANRE</name>
<dbReference type="AlphaFoldDB" id="A0A7E5A0I6"/>
<dbReference type="Proteomes" id="UP000492821">
    <property type="component" value="Unassembled WGS sequence"/>
</dbReference>
<evidence type="ECO:0000256" key="10">
    <source>
        <dbReference type="PROSITE-ProRule" id="PRU00339"/>
    </source>
</evidence>